<name>A0A9P1BUI7_9DINO</name>
<comment type="similarity">
    <text evidence="1">Belongs to the TRAFAC class translation factor GTPase superfamily. Classic translation factor GTPase family. LepA subfamily.</text>
</comment>
<sequence length="1163" mass="126511">MHRARGLGAKLRCQAAAPSLRKASTVSKELLEAASIPRERNRNFSIIAHVDHGKSTLCDRLLQTCGVLPPNAPDQFLDGLEVERARGITVKAQTCSMLVTSQKDGERYLLNLIDTPGHVDFSYEVSRSLQACQGAVLLCDAVQGIQAQTVSTFHQAFEADLEVLCAISKVDLEHAQREDVKRQLSVLTGVDTQEVVEVSGKTGAGVPELLEAIIQKVPPPPGASKAPFKALLFDAKYDSRRGMVLYVAVQDGELKRGSKIYCSYGKRVHLAADLGFLYPDLCSSDLLQSGQIGFIVVGAKDIRSFRVGETVFAEGGEKLGQAFPGFRPAQPMVYAGIFPEAVGDGEKLETAIQRLLLTDASVEAKRDISPVLGAGFRCGFLGLLHLDVFRQRLTSEYGVDVLATSPTVPYRLTLQSGKEVVVEHAGDFPSPPQMPPKGVQEPLVTATIVLPRELTSAVQQLCLERRGEELSVEPLDNSGERVMMTWRLPLAEVITDFFDRLQALSHGFASFDYQPSGYQEVDLVKVHLRLNGEVVDALSFFALREKAPEVSRRYLEKLEKLIPAQMFDVAIQAVVGGKVVAKARVKPMRKDVVAQKILSHGHSGDPTRKAKLLENIYGGSLLAYTAINMKLCVHVLLLALGVISGHNCDEPNEPNECELSSHLHLATKAIKAIKATKATKATKASYLISEFQPNPTGLLQDSQKIELSGPPNTAFEGCIWSVEADGLATEEGAAAAATSFGMVNRINSVWGTFDANGLLAVTIPELENPSFTLFLSQSCPTGNVNINDNTAALLAAVQTIYDSIGVPDSVADANNLPLIRTTLDNPPGTDLGYIGGQPKLVFRDSSSGALYQVDDQGSASPSSVFDAHGTQMAVAEFDPDPRQTSFGVINPTRFSAMADIVGDPHIHTLDGGHYTLLREGSFLVWHFGLPQPHVDWQIFAHYAGRQSFTKGLLLVDTSGSEPSSMEITSERCEWQTQSNSKKWSSEVPEVLLSGPSSRMQLVGNKNRKRIDLFIADEKVATLKVLCRQGRHIDMKLYMTNQKWRPFVSGELKGQKGQKHMRSSNSSMLQLATREDQEFEVKKAWAELGGSPHAQQYLQDFDGHGQNAGFSQVCDAQAQADAKALCQKHLGTAADSSYFEECVYDVCSGAGEVAAEMAAEMLKF</sequence>
<evidence type="ECO:0000259" key="9">
    <source>
        <dbReference type="PROSITE" id="PS51722"/>
    </source>
</evidence>
<evidence type="ECO:0000256" key="3">
    <source>
        <dbReference type="ARBA" id="ARBA00022792"/>
    </source>
</evidence>
<dbReference type="CDD" id="cd01890">
    <property type="entry name" value="LepA"/>
    <property type="match status" value="1"/>
</dbReference>
<comment type="caution">
    <text evidence="10">The sequence shown here is derived from an EMBL/GenBank/DDBJ whole genome shotgun (WGS) entry which is preliminary data.</text>
</comment>
<evidence type="ECO:0000256" key="4">
    <source>
        <dbReference type="ARBA" id="ARBA00022801"/>
    </source>
</evidence>
<keyword evidence="7 8" id="KW-0472">Membrane</keyword>
<dbReference type="EMBL" id="CAMXCT030000491">
    <property type="protein sequence ID" value="CAL4766809.1"/>
    <property type="molecule type" value="Genomic_DNA"/>
</dbReference>
<dbReference type="GO" id="GO:0005743">
    <property type="term" value="C:mitochondrial inner membrane"/>
    <property type="evidence" value="ECO:0007669"/>
    <property type="project" value="UniProtKB-SubCell"/>
</dbReference>
<evidence type="ECO:0000313" key="12">
    <source>
        <dbReference type="Proteomes" id="UP001152797"/>
    </source>
</evidence>
<organism evidence="10">
    <name type="scientific">Cladocopium goreaui</name>
    <dbReference type="NCBI Taxonomy" id="2562237"/>
    <lineage>
        <taxon>Eukaryota</taxon>
        <taxon>Sar</taxon>
        <taxon>Alveolata</taxon>
        <taxon>Dinophyceae</taxon>
        <taxon>Suessiales</taxon>
        <taxon>Symbiodiniaceae</taxon>
        <taxon>Cladocopium</taxon>
    </lineage>
</organism>
<protein>
    <recommendedName>
        <fullName evidence="8">Translation factor GUF1 homolog, mitochondrial</fullName>
        <ecNumber evidence="8">3.6.5.n1</ecNumber>
    </recommendedName>
    <alternativeName>
        <fullName evidence="8">Elongation factor 4 homolog</fullName>
        <shortName evidence="8">EF-4</shortName>
    </alternativeName>
    <alternativeName>
        <fullName evidence="8">GTPase GUF1 homolog</fullName>
    </alternativeName>
    <alternativeName>
        <fullName evidence="8">Ribosomal back-translocase</fullName>
    </alternativeName>
</protein>
<dbReference type="Gene3D" id="2.40.30.10">
    <property type="entry name" value="Translation factors"/>
    <property type="match status" value="1"/>
</dbReference>
<dbReference type="PROSITE" id="PS51722">
    <property type="entry name" value="G_TR_2"/>
    <property type="match status" value="1"/>
</dbReference>
<dbReference type="SUPFAM" id="SSF52540">
    <property type="entry name" value="P-loop containing nucleoside triphosphate hydrolases"/>
    <property type="match status" value="1"/>
</dbReference>
<keyword evidence="8" id="KW-0648">Protein biosynthesis</keyword>
<dbReference type="Gene3D" id="3.30.70.240">
    <property type="match status" value="1"/>
</dbReference>
<reference evidence="11" key="2">
    <citation type="submission" date="2024-04" db="EMBL/GenBank/DDBJ databases">
        <authorList>
            <person name="Chen Y."/>
            <person name="Shah S."/>
            <person name="Dougan E. K."/>
            <person name="Thang M."/>
            <person name="Chan C."/>
        </authorList>
    </citation>
    <scope>NUCLEOTIDE SEQUENCE [LARGE SCALE GENOMIC DNA]</scope>
</reference>
<feature type="binding site" evidence="8">
    <location>
        <begin position="114"/>
        <end position="118"/>
    </location>
    <ligand>
        <name>GTP</name>
        <dbReference type="ChEBI" id="CHEBI:37565"/>
    </ligand>
</feature>
<dbReference type="AlphaFoldDB" id="A0A9P1BUI7"/>
<dbReference type="EC" id="3.6.5.n1" evidence="8"/>
<dbReference type="GO" id="GO:0005525">
    <property type="term" value="F:GTP binding"/>
    <property type="evidence" value="ECO:0007669"/>
    <property type="project" value="UniProtKB-UniRule"/>
</dbReference>
<dbReference type="PRINTS" id="PR00315">
    <property type="entry name" value="ELONGATNFCT"/>
</dbReference>
<dbReference type="Pfam" id="PF00679">
    <property type="entry name" value="EFG_C"/>
    <property type="match status" value="1"/>
</dbReference>
<keyword evidence="6 8" id="KW-0342">GTP-binding</keyword>
<dbReference type="EMBL" id="CAMXCT010000491">
    <property type="protein sequence ID" value="CAI3979497.1"/>
    <property type="molecule type" value="Genomic_DNA"/>
</dbReference>
<dbReference type="GO" id="GO:0006412">
    <property type="term" value="P:translation"/>
    <property type="evidence" value="ECO:0007669"/>
    <property type="project" value="UniProtKB-KW"/>
</dbReference>
<evidence type="ECO:0000256" key="1">
    <source>
        <dbReference type="ARBA" id="ARBA00005454"/>
    </source>
</evidence>
<dbReference type="GO" id="GO:0097177">
    <property type="term" value="F:mitochondrial ribosome binding"/>
    <property type="evidence" value="ECO:0007669"/>
    <property type="project" value="TreeGrafter"/>
</dbReference>
<comment type="catalytic activity">
    <reaction evidence="8">
        <text>GTP + H2O = GDP + phosphate + H(+)</text>
        <dbReference type="Rhea" id="RHEA:19669"/>
        <dbReference type="ChEBI" id="CHEBI:15377"/>
        <dbReference type="ChEBI" id="CHEBI:15378"/>
        <dbReference type="ChEBI" id="CHEBI:37565"/>
        <dbReference type="ChEBI" id="CHEBI:43474"/>
        <dbReference type="ChEBI" id="CHEBI:58189"/>
        <dbReference type="EC" id="3.6.5.n1"/>
    </reaction>
</comment>
<dbReference type="HAMAP" id="MF_00071">
    <property type="entry name" value="LepA"/>
    <property type="match status" value="1"/>
</dbReference>
<dbReference type="InterPro" id="IPR005225">
    <property type="entry name" value="Small_GTP-bd"/>
</dbReference>
<keyword evidence="5 8" id="KW-0496">Mitochondrion</keyword>
<keyword evidence="3 8" id="KW-0999">Mitochondrion inner membrane</keyword>
<dbReference type="InterPro" id="IPR000640">
    <property type="entry name" value="EFG_V-like"/>
</dbReference>
<dbReference type="GO" id="GO:0005759">
    <property type="term" value="C:mitochondrial matrix"/>
    <property type="evidence" value="ECO:0007669"/>
    <property type="project" value="UniProtKB-UniRule"/>
</dbReference>
<dbReference type="Pfam" id="PF06421">
    <property type="entry name" value="LepA_C"/>
    <property type="match status" value="1"/>
</dbReference>
<evidence type="ECO:0000256" key="7">
    <source>
        <dbReference type="ARBA" id="ARBA00023136"/>
    </source>
</evidence>
<dbReference type="InterPro" id="IPR035647">
    <property type="entry name" value="EFG_III/V"/>
</dbReference>
<evidence type="ECO:0000256" key="2">
    <source>
        <dbReference type="ARBA" id="ARBA00022741"/>
    </source>
</evidence>
<dbReference type="Proteomes" id="UP001152797">
    <property type="component" value="Unassembled WGS sequence"/>
</dbReference>
<dbReference type="FunFam" id="3.30.70.2570:FF:000001">
    <property type="entry name" value="Translation factor GUF1, mitochondrial"/>
    <property type="match status" value="1"/>
</dbReference>
<dbReference type="EMBL" id="CAMXCT020000491">
    <property type="protein sequence ID" value="CAL1132872.1"/>
    <property type="molecule type" value="Genomic_DNA"/>
</dbReference>
<dbReference type="Gene3D" id="3.40.50.300">
    <property type="entry name" value="P-loop containing nucleotide triphosphate hydrolases"/>
    <property type="match status" value="1"/>
</dbReference>
<comment type="similarity">
    <text evidence="8">Belongs to the GTP-binding elongation factor family. LepA subfamily.</text>
</comment>
<comment type="function">
    <text evidence="8">Promotes mitochondrial protein synthesis. May act as a fidelity factor of the translation reaction, by catalyzing a one-codon backward translocation of tRNAs on improperly translocated ribosomes. Binds to mitochondrial ribosomes in a GTP-dependent manner.</text>
</comment>
<dbReference type="InterPro" id="IPR035654">
    <property type="entry name" value="LepA_IV"/>
</dbReference>
<evidence type="ECO:0000313" key="10">
    <source>
        <dbReference type="EMBL" id="CAI3979497.1"/>
    </source>
</evidence>
<dbReference type="Gene3D" id="3.30.70.2570">
    <property type="entry name" value="Elongation factor 4, C-terminal domain"/>
    <property type="match status" value="1"/>
</dbReference>
<keyword evidence="2 8" id="KW-0547">Nucleotide-binding</keyword>
<dbReference type="GO" id="GO:0003924">
    <property type="term" value="F:GTPase activity"/>
    <property type="evidence" value="ECO:0007669"/>
    <property type="project" value="UniProtKB-UniRule"/>
</dbReference>
<dbReference type="PANTHER" id="PTHR43512:SF7">
    <property type="entry name" value="TRANSLATION FACTOR GUF1, MITOCHONDRIAL"/>
    <property type="match status" value="1"/>
</dbReference>
<reference evidence="10" key="1">
    <citation type="submission" date="2022-10" db="EMBL/GenBank/DDBJ databases">
        <authorList>
            <person name="Chen Y."/>
            <person name="Dougan E. K."/>
            <person name="Chan C."/>
            <person name="Rhodes N."/>
            <person name="Thang M."/>
        </authorList>
    </citation>
    <scope>NUCLEOTIDE SEQUENCE</scope>
</reference>
<dbReference type="OrthoDB" id="1074at2759"/>
<evidence type="ECO:0000313" key="11">
    <source>
        <dbReference type="EMBL" id="CAL1132872.1"/>
    </source>
</evidence>
<dbReference type="SUPFAM" id="SSF54980">
    <property type="entry name" value="EF-G C-terminal domain-like"/>
    <property type="match status" value="2"/>
</dbReference>
<keyword evidence="12" id="KW-1185">Reference proteome</keyword>
<evidence type="ECO:0000256" key="8">
    <source>
        <dbReference type="HAMAP-Rule" id="MF_03137"/>
    </source>
</evidence>
<accession>A0A9P1BUI7</accession>
<dbReference type="FunFam" id="3.30.70.240:FF:000007">
    <property type="entry name" value="Translation factor GUF1, mitochondrial"/>
    <property type="match status" value="1"/>
</dbReference>
<dbReference type="InterPro" id="IPR006297">
    <property type="entry name" value="EF-4"/>
</dbReference>
<dbReference type="GO" id="GO:0045727">
    <property type="term" value="P:positive regulation of translation"/>
    <property type="evidence" value="ECO:0007669"/>
    <property type="project" value="UniProtKB-UniRule"/>
</dbReference>
<dbReference type="InterPro" id="IPR027417">
    <property type="entry name" value="P-loop_NTPase"/>
</dbReference>
<feature type="binding site" evidence="8">
    <location>
        <begin position="48"/>
        <end position="55"/>
    </location>
    <ligand>
        <name>GTP</name>
        <dbReference type="ChEBI" id="CHEBI:37565"/>
    </ligand>
</feature>
<dbReference type="PANTHER" id="PTHR43512">
    <property type="entry name" value="TRANSLATION FACTOR GUF1-RELATED"/>
    <property type="match status" value="1"/>
</dbReference>
<dbReference type="NCBIfam" id="TIGR01393">
    <property type="entry name" value="lepA"/>
    <property type="match status" value="1"/>
</dbReference>
<dbReference type="NCBIfam" id="TIGR00231">
    <property type="entry name" value="small_GTP"/>
    <property type="match status" value="1"/>
</dbReference>
<gene>
    <name evidence="10" type="ORF">C1SCF055_LOCUS7440</name>
</gene>
<dbReference type="Pfam" id="PF00009">
    <property type="entry name" value="GTP_EFTU"/>
    <property type="match status" value="1"/>
</dbReference>
<proteinExistence type="inferred from homology"/>
<feature type="domain" description="Tr-type G" evidence="9">
    <location>
        <begin position="39"/>
        <end position="221"/>
    </location>
</feature>
<dbReference type="InterPro" id="IPR038363">
    <property type="entry name" value="LepA_C_sf"/>
</dbReference>
<evidence type="ECO:0000256" key="5">
    <source>
        <dbReference type="ARBA" id="ARBA00023128"/>
    </source>
</evidence>
<comment type="caution">
    <text evidence="8">Lacks conserved residue(s) required for the propagation of feature annotation.</text>
</comment>
<keyword evidence="4 8" id="KW-0378">Hydrolase</keyword>
<comment type="subcellular location">
    <subcellularLocation>
        <location evidence="8">Mitochondrion inner membrane</location>
        <topology evidence="8">Peripheral membrane protein</topology>
        <orientation evidence="8">Matrix side</orientation>
    </subcellularLocation>
</comment>
<evidence type="ECO:0000256" key="6">
    <source>
        <dbReference type="ARBA" id="ARBA00023134"/>
    </source>
</evidence>
<dbReference type="CDD" id="cd03709">
    <property type="entry name" value="lepA_C"/>
    <property type="match status" value="1"/>
</dbReference>
<dbReference type="InterPro" id="IPR013842">
    <property type="entry name" value="LepA_CTD"/>
</dbReference>
<dbReference type="InterPro" id="IPR000795">
    <property type="entry name" value="T_Tr_GTP-bd_dom"/>
</dbReference>
<dbReference type="FunFam" id="3.40.50.300:FF:000078">
    <property type="entry name" value="Elongation factor 4"/>
    <property type="match status" value="1"/>
</dbReference>
<dbReference type="Gene3D" id="3.30.70.870">
    <property type="entry name" value="Elongation Factor G (Translational Gtpase), domain 3"/>
    <property type="match status" value="1"/>
</dbReference>